<dbReference type="Proteomes" id="UP001500689">
    <property type="component" value="Unassembled WGS sequence"/>
</dbReference>
<feature type="transmembrane region" description="Helical" evidence="1">
    <location>
        <begin position="6"/>
        <end position="22"/>
    </location>
</feature>
<keyword evidence="1" id="KW-0812">Transmembrane</keyword>
<proteinExistence type="predicted"/>
<protein>
    <submittedName>
        <fullName evidence="2">Uncharacterized protein</fullName>
    </submittedName>
</protein>
<keyword evidence="1" id="KW-0472">Membrane</keyword>
<evidence type="ECO:0000313" key="2">
    <source>
        <dbReference type="EMBL" id="GAA3553340.1"/>
    </source>
</evidence>
<gene>
    <name evidence="2" type="ORF">GCM10022222_41350</name>
</gene>
<reference evidence="3" key="1">
    <citation type="journal article" date="2019" name="Int. J. Syst. Evol. Microbiol.">
        <title>The Global Catalogue of Microorganisms (GCM) 10K type strain sequencing project: providing services to taxonomists for standard genome sequencing and annotation.</title>
        <authorList>
            <consortium name="The Broad Institute Genomics Platform"/>
            <consortium name="The Broad Institute Genome Sequencing Center for Infectious Disease"/>
            <person name="Wu L."/>
            <person name="Ma J."/>
        </authorList>
    </citation>
    <scope>NUCLEOTIDE SEQUENCE [LARGE SCALE GENOMIC DNA]</scope>
    <source>
        <strain evidence="3">JCM 16898</strain>
    </source>
</reference>
<keyword evidence="1" id="KW-1133">Transmembrane helix</keyword>
<sequence length="207" mass="23909">MTHWIWYVIAPLVIIGCALFYLRRYQRNKASATAYATERGWTYTEHDQDLLDRCHGAPFDGRGRRRRAWHAVRGQHGPFEALSFEYSEVRGRNNRNNQYARREFRQLTSLQLPFPAHEIYASPRGRIGRFANQAGLTGSGTGNPDIDREWSTHGLISPPVQEWLANHRRPFRVSAGRLETWHSGRFDPTRIDPALADLEDLAARLAR</sequence>
<dbReference type="RefSeq" id="WP_344862164.1">
    <property type="nucleotide sequence ID" value="NZ_BAAAZN010000008.1"/>
</dbReference>
<evidence type="ECO:0000256" key="1">
    <source>
        <dbReference type="SAM" id="Phobius"/>
    </source>
</evidence>
<name>A0ABP6WR44_9PSEU</name>
<evidence type="ECO:0000313" key="3">
    <source>
        <dbReference type="Proteomes" id="UP001500689"/>
    </source>
</evidence>
<keyword evidence="3" id="KW-1185">Reference proteome</keyword>
<accession>A0ABP6WR44</accession>
<dbReference type="EMBL" id="BAAAZN010000008">
    <property type="protein sequence ID" value="GAA3553340.1"/>
    <property type="molecule type" value="Genomic_DNA"/>
</dbReference>
<organism evidence="2 3">
    <name type="scientific">Amycolatopsis ultiminotia</name>
    <dbReference type="NCBI Taxonomy" id="543629"/>
    <lineage>
        <taxon>Bacteria</taxon>
        <taxon>Bacillati</taxon>
        <taxon>Actinomycetota</taxon>
        <taxon>Actinomycetes</taxon>
        <taxon>Pseudonocardiales</taxon>
        <taxon>Pseudonocardiaceae</taxon>
        <taxon>Amycolatopsis</taxon>
    </lineage>
</organism>
<comment type="caution">
    <text evidence="2">The sequence shown here is derived from an EMBL/GenBank/DDBJ whole genome shotgun (WGS) entry which is preliminary data.</text>
</comment>